<organism evidence="2 4">
    <name type="scientific">Pristionchus mayeri</name>
    <dbReference type="NCBI Taxonomy" id="1317129"/>
    <lineage>
        <taxon>Eukaryota</taxon>
        <taxon>Metazoa</taxon>
        <taxon>Ecdysozoa</taxon>
        <taxon>Nematoda</taxon>
        <taxon>Chromadorea</taxon>
        <taxon>Rhabditida</taxon>
        <taxon>Rhabditina</taxon>
        <taxon>Diplogasteromorpha</taxon>
        <taxon>Diplogasteroidea</taxon>
        <taxon>Neodiplogasteridae</taxon>
        <taxon>Pristionchus</taxon>
    </lineage>
</organism>
<dbReference type="AlphaFoldDB" id="A0AAN5D343"/>
<evidence type="ECO:0000313" key="2">
    <source>
        <dbReference type="EMBL" id="GMR55489.1"/>
    </source>
</evidence>
<evidence type="ECO:0000313" key="4">
    <source>
        <dbReference type="Proteomes" id="UP001328107"/>
    </source>
</evidence>
<dbReference type="EMBL" id="BTRK01000005">
    <property type="protein sequence ID" value="GMR55489.1"/>
    <property type="molecule type" value="Genomic_DNA"/>
</dbReference>
<dbReference type="PROSITE" id="PS50097">
    <property type="entry name" value="BTB"/>
    <property type="match status" value="2"/>
</dbReference>
<name>A0AAN5D343_9BILA</name>
<comment type="caution">
    <text evidence="2">The sequence shown here is derived from an EMBL/GenBank/DDBJ whole genome shotgun (WGS) entry which is preliminary data.</text>
</comment>
<dbReference type="Proteomes" id="UP001328107">
    <property type="component" value="Unassembled WGS sequence"/>
</dbReference>
<feature type="domain" description="BTB" evidence="1">
    <location>
        <begin position="142"/>
        <end position="209"/>
    </location>
</feature>
<dbReference type="SUPFAM" id="SSF54695">
    <property type="entry name" value="POZ domain"/>
    <property type="match status" value="2"/>
</dbReference>
<evidence type="ECO:0000313" key="3">
    <source>
        <dbReference type="EMBL" id="GMR55490.1"/>
    </source>
</evidence>
<proteinExistence type="predicted"/>
<dbReference type="InterPro" id="IPR000210">
    <property type="entry name" value="BTB/POZ_dom"/>
</dbReference>
<dbReference type="InterPro" id="IPR011333">
    <property type="entry name" value="SKP1/BTB/POZ_sf"/>
</dbReference>
<evidence type="ECO:0000259" key="1">
    <source>
        <dbReference type="PROSITE" id="PS50097"/>
    </source>
</evidence>
<sequence>NRFTSPSEFSNVVLVVENKKLHVNKEFLAIHSPVFTEMFFGESAEKGKEEVEIKDVFYEEFVDFLNVIYPGYSSISNTSFPHIMKLNSRFHVKDVLRKCELFLNSSGHFNEETKFLLSTQIEMLKQLMADAPNPFDAPSQFSNVILVVEGKKLHVNKEFLAIHSPVFAAMLFGSFAEKGKEQIEIKNVAYEEFSDLLKLVYPSFTVVTVDSVVQILKLADQFQMKVLIWIYVYFY</sequence>
<feature type="domain" description="BTB" evidence="1">
    <location>
        <begin position="10"/>
        <end position="77"/>
    </location>
</feature>
<dbReference type="SMART" id="SM00225">
    <property type="entry name" value="BTB"/>
    <property type="match status" value="2"/>
</dbReference>
<dbReference type="PANTHER" id="PTHR22744">
    <property type="entry name" value="HELIX LOOP HELIX PROTEIN 21-RELATED"/>
    <property type="match status" value="1"/>
</dbReference>
<dbReference type="EMBL" id="BTRK01000005">
    <property type="protein sequence ID" value="GMR55490.1"/>
    <property type="molecule type" value="Genomic_DNA"/>
</dbReference>
<gene>
    <name evidence="2" type="ORF">PMAYCL1PPCAC_25684</name>
    <name evidence="3" type="ORF">PMAYCL1PPCAC_25685</name>
</gene>
<protein>
    <recommendedName>
        <fullName evidence="1">BTB domain-containing protein</fullName>
    </recommendedName>
</protein>
<reference evidence="2" key="2">
    <citation type="submission" date="2023-06" db="EMBL/GenBank/DDBJ databases">
        <title>Genome assembly of Pristionchus species.</title>
        <authorList>
            <person name="Yoshida K."/>
            <person name="Sommer R.J."/>
        </authorList>
    </citation>
    <scope>NUCLEOTIDE SEQUENCE</scope>
    <source>
        <strain evidence="2 4">RS5460</strain>
    </source>
</reference>
<dbReference type="PANTHER" id="PTHR22744:SF14">
    <property type="entry name" value="BTB DOMAIN-CONTAINING PROTEIN-RELATED"/>
    <property type="match status" value="1"/>
</dbReference>
<dbReference type="CDD" id="cd18186">
    <property type="entry name" value="BTB_POZ_ZBTB_KLHL-like"/>
    <property type="match status" value="2"/>
</dbReference>
<feature type="non-terminal residue" evidence="2">
    <location>
        <position position="1"/>
    </location>
</feature>
<keyword evidence="4" id="KW-1185">Reference proteome</keyword>
<dbReference type="Gene3D" id="3.30.710.10">
    <property type="entry name" value="Potassium Channel Kv1.1, Chain A"/>
    <property type="match status" value="2"/>
</dbReference>
<dbReference type="Pfam" id="PF00651">
    <property type="entry name" value="BTB"/>
    <property type="match status" value="2"/>
</dbReference>
<reference evidence="4" key="1">
    <citation type="submission" date="2022-10" db="EMBL/GenBank/DDBJ databases">
        <title>Genome assembly of Pristionchus species.</title>
        <authorList>
            <person name="Yoshida K."/>
            <person name="Sommer R.J."/>
        </authorList>
    </citation>
    <scope>NUCLEOTIDE SEQUENCE [LARGE SCALE GENOMIC DNA]</scope>
    <source>
        <strain evidence="4">RS5460</strain>
    </source>
</reference>
<accession>A0AAN5D343</accession>